<dbReference type="NCBIfam" id="NF047389">
    <property type="entry name" value="ATPase_Sll1717"/>
    <property type="match status" value="1"/>
</dbReference>
<dbReference type="RefSeq" id="WP_280654095.1">
    <property type="nucleotide sequence ID" value="NZ_JANQDH010000041.1"/>
</dbReference>
<dbReference type="AlphaFoldDB" id="A0AA43GQY7"/>
<reference evidence="1 2" key="1">
    <citation type="journal article" date="2023" name="J. Phycol.">
        <title>Chrysosporum ovalisporum is synonymous with the true-branching cyanobacterium Umezakia natans (Nostocales/Aphanizomenonaceae).</title>
        <authorList>
            <person name="McGregor G.B."/>
            <person name="Sendall B.C."/>
            <person name="Niiyama Y."/>
            <person name="Tuji A."/>
            <person name="Willis A."/>
        </authorList>
    </citation>
    <scope>NUCLEOTIDE SEQUENCE [LARGE SCALE GENOMIC DNA]</scope>
    <source>
        <strain evidence="1 2">ANA360D</strain>
    </source>
</reference>
<sequence length="504" mass="57994">MSNFNKRKLLELIAGIAPGRGTAEHESDDETLFLKNFLPVPEYRRALEPDILLILGGRGVGKTELFRLLAIPTGPATLVENLNIRGLPSLDTTIWVAAFGRIRQQEKTFPTPEIIESQMKNASNTDWRAFWMGLMLGRILHNSSKALNTDWAKEIPLSIREALKDKLPLVSQWFPLVRQEIENISYALDVLDEKLLEADEWLFVTYDELDRLVSTYSNLSISIRELLAFWLDKWRRWERIRPKIFLRTDLFQEEFLGFPDASKLKAHEINLEWKPLQLYQLLFKRLANSGSEMKEYLGMVPNLINDSNTALGVMIEPEESLFQSIIEKLIGKFMGANARKGYTYRWIPNHLQDAGGRIAPRSFLKLFSIAANRRLEKFNEENEQSLSGTALLQPFDLQGALMDTSEDRIRELAHEEYPWLEALKTSLLGLEVPTSKSKFLEVLKGTEWSKKSGKLPPTSQPEEVLKYLLQLGIVESRSDERINMPEIYLYGFKVKRRGGIKRPK</sequence>
<name>A0AA43GQY7_9CYAN</name>
<protein>
    <submittedName>
        <fullName evidence="1">Uncharacterized protein</fullName>
    </submittedName>
</protein>
<gene>
    <name evidence="1" type="ORF">NWP17_06470</name>
</gene>
<dbReference type="Proteomes" id="UP001159387">
    <property type="component" value="Unassembled WGS sequence"/>
</dbReference>
<dbReference type="EMBL" id="JANQDH010000041">
    <property type="protein sequence ID" value="MDH6060084.1"/>
    <property type="molecule type" value="Genomic_DNA"/>
</dbReference>
<evidence type="ECO:0000313" key="1">
    <source>
        <dbReference type="EMBL" id="MDH6060084.1"/>
    </source>
</evidence>
<proteinExistence type="predicted"/>
<evidence type="ECO:0000313" key="2">
    <source>
        <dbReference type="Proteomes" id="UP001159387"/>
    </source>
</evidence>
<dbReference type="InterPro" id="IPR059206">
    <property type="entry name" value="Sll1717-like"/>
</dbReference>
<accession>A0AA43GQY7</accession>
<organism evidence="1 2">
    <name type="scientific">Chrysosporum bergii ANA360D</name>
    <dbReference type="NCBI Taxonomy" id="617107"/>
    <lineage>
        <taxon>Bacteria</taxon>
        <taxon>Bacillati</taxon>
        <taxon>Cyanobacteriota</taxon>
        <taxon>Cyanophyceae</taxon>
        <taxon>Nostocales</taxon>
        <taxon>Nodulariaceae</taxon>
        <taxon>Chrysosporum</taxon>
    </lineage>
</organism>
<comment type="caution">
    <text evidence="1">The sequence shown here is derived from an EMBL/GenBank/DDBJ whole genome shotgun (WGS) entry which is preliminary data.</text>
</comment>
<keyword evidence="2" id="KW-1185">Reference proteome</keyword>